<evidence type="ECO:0000313" key="7">
    <source>
        <dbReference type="EMBL" id="SHN80089.1"/>
    </source>
</evidence>
<dbReference type="RefSeq" id="WP_072773649.1">
    <property type="nucleotide sequence ID" value="NZ_FRDN01000010.1"/>
</dbReference>
<name>A0A1M7UAQ8_9FIRM</name>
<feature type="domain" description="4Fe-4S ferredoxin-type" evidence="6">
    <location>
        <begin position="22"/>
        <end position="53"/>
    </location>
</feature>
<dbReference type="SUPFAM" id="SSF54862">
    <property type="entry name" value="4Fe-4S ferredoxins"/>
    <property type="match status" value="1"/>
</dbReference>
<dbReference type="PROSITE" id="PS51379">
    <property type="entry name" value="4FE4S_FER_2"/>
    <property type="match status" value="1"/>
</dbReference>
<reference evidence="8" key="1">
    <citation type="submission" date="2016-12" db="EMBL/GenBank/DDBJ databases">
        <authorList>
            <person name="Varghese N."/>
            <person name="Submissions S."/>
        </authorList>
    </citation>
    <scope>NUCLEOTIDE SEQUENCE [LARGE SCALE GENOMIC DNA]</scope>
    <source>
        <strain evidence="8">DSM 11544</strain>
    </source>
</reference>
<dbReference type="PANTHER" id="PTHR43082">
    <property type="entry name" value="FERREDOXIN-LIKE"/>
    <property type="match status" value="1"/>
</dbReference>
<gene>
    <name evidence="7" type="ORF">SAMN02745215_03341</name>
</gene>
<keyword evidence="2" id="KW-0479">Metal-binding</keyword>
<accession>A0A1M7UAQ8</accession>
<evidence type="ECO:0000256" key="5">
    <source>
        <dbReference type="ARBA" id="ARBA00023014"/>
    </source>
</evidence>
<dbReference type="GO" id="GO:0005506">
    <property type="term" value="F:iron ion binding"/>
    <property type="evidence" value="ECO:0007669"/>
    <property type="project" value="InterPro"/>
</dbReference>
<dbReference type="AlphaFoldDB" id="A0A1M7UAQ8"/>
<protein>
    <submittedName>
        <fullName evidence="7">Ferredoxin like protein</fullName>
    </submittedName>
</protein>
<dbReference type="InterPro" id="IPR017896">
    <property type="entry name" value="4Fe4S_Fe-S-bd"/>
</dbReference>
<evidence type="ECO:0000256" key="1">
    <source>
        <dbReference type="ARBA" id="ARBA00022448"/>
    </source>
</evidence>
<dbReference type="Gene3D" id="3.30.70.20">
    <property type="match status" value="1"/>
</dbReference>
<keyword evidence="3" id="KW-0249">Electron transport</keyword>
<dbReference type="EMBL" id="FRDN01000010">
    <property type="protein sequence ID" value="SHN80089.1"/>
    <property type="molecule type" value="Genomic_DNA"/>
</dbReference>
<dbReference type="Proteomes" id="UP000184010">
    <property type="component" value="Unassembled WGS sequence"/>
</dbReference>
<dbReference type="PANTHER" id="PTHR43082:SF3">
    <property type="entry name" value="FERREDOXIN-LIKE PROTEIN YDIT"/>
    <property type="match status" value="1"/>
</dbReference>
<sequence length="93" mass="10272">MKGLSLADKLSLNKFEVNEGEPHIRIDQQACRTCPEKSCLTACPAGLYSEQNGQITVEWAGCLECGTCRIICDQKAISWEYPQGGFGIIYRQG</sequence>
<dbReference type="STRING" id="1121395.SAMN02745215_03341"/>
<evidence type="ECO:0000256" key="3">
    <source>
        <dbReference type="ARBA" id="ARBA00022982"/>
    </source>
</evidence>
<evidence type="ECO:0000259" key="6">
    <source>
        <dbReference type="PROSITE" id="PS51379"/>
    </source>
</evidence>
<organism evidence="7 8">
    <name type="scientific">Desulfitobacterium chlororespirans DSM 11544</name>
    <dbReference type="NCBI Taxonomy" id="1121395"/>
    <lineage>
        <taxon>Bacteria</taxon>
        <taxon>Bacillati</taxon>
        <taxon>Bacillota</taxon>
        <taxon>Clostridia</taxon>
        <taxon>Eubacteriales</taxon>
        <taxon>Desulfitobacteriaceae</taxon>
        <taxon>Desulfitobacterium</taxon>
    </lineage>
</organism>
<proteinExistence type="predicted"/>
<evidence type="ECO:0000313" key="8">
    <source>
        <dbReference type="Proteomes" id="UP000184010"/>
    </source>
</evidence>
<keyword evidence="8" id="KW-1185">Reference proteome</keyword>
<dbReference type="PIRSF" id="PIRSF036548">
    <property type="entry name" value="Fdx_FixX"/>
    <property type="match status" value="1"/>
</dbReference>
<keyword evidence="4" id="KW-0408">Iron</keyword>
<dbReference type="GO" id="GO:0051536">
    <property type="term" value="F:iron-sulfur cluster binding"/>
    <property type="evidence" value="ECO:0007669"/>
    <property type="project" value="UniProtKB-KW"/>
</dbReference>
<keyword evidence="1" id="KW-0813">Transport</keyword>
<evidence type="ECO:0000256" key="2">
    <source>
        <dbReference type="ARBA" id="ARBA00022723"/>
    </source>
</evidence>
<evidence type="ECO:0000256" key="4">
    <source>
        <dbReference type="ARBA" id="ARBA00023004"/>
    </source>
</evidence>
<keyword evidence="5" id="KW-0411">Iron-sulfur</keyword>
<dbReference type="InterPro" id="IPR012206">
    <property type="entry name" value="Fd_FixX"/>
</dbReference>